<evidence type="ECO:0000313" key="2">
    <source>
        <dbReference type="Proteomes" id="UP000019276"/>
    </source>
</evidence>
<dbReference type="Proteomes" id="UP000019276">
    <property type="component" value="Unassembled WGS sequence"/>
</dbReference>
<dbReference type="EMBL" id="ARZY01000010">
    <property type="protein sequence ID" value="EWH10612.1"/>
    <property type="molecule type" value="Genomic_DNA"/>
</dbReference>
<evidence type="ECO:0000313" key="1">
    <source>
        <dbReference type="EMBL" id="EWH10612.1"/>
    </source>
</evidence>
<dbReference type="Gene3D" id="2.50.20.10">
    <property type="entry name" value="Lipoprotein localisation LolA/LolB/LppX"/>
    <property type="match status" value="1"/>
</dbReference>
<dbReference type="OrthoDB" id="5705066at2"/>
<dbReference type="RefSeq" id="WP_051479706.1">
    <property type="nucleotide sequence ID" value="NZ_ARZY01000010.1"/>
</dbReference>
<reference evidence="1 2" key="1">
    <citation type="journal article" date="2014" name="Genome Announc.">
        <title>Draft Genome Sequence of the Agar-Degrading Bacterium Catenovulum sp. Strain DS-2, Isolated from Intestines of Haliotis diversicolor.</title>
        <authorList>
            <person name="Shan D."/>
            <person name="Li X."/>
            <person name="Gu Z."/>
            <person name="Wei G."/>
            <person name="Gao Z."/>
            <person name="Shao Z."/>
        </authorList>
    </citation>
    <scope>NUCLEOTIDE SEQUENCE [LARGE SCALE GENOMIC DNA]</scope>
    <source>
        <strain evidence="1 2">DS-2</strain>
    </source>
</reference>
<proteinExistence type="predicted"/>
<name>W7QNT0_9ALTE</name>
<dbReference type="AlphaFoldDB" id="W7QNT0"/>
<sequence length="174" mass="19734">MATAATSWQTIDTQQLKQSLAPFNNFPVKGSFVQSKKLKFLTVPIRSSGNFAIDKVKSELLWHQQTPVEQQTKINQQGIFQQKQGQNNFVKVVDDSVISQLLLAIFTGDITTEDWFLWQRNPAEAGCIKSDILSADLSQYVQSIKLCHLQNVLQITLSENQVETLIELTEHKEE</sequence>
<dbReference type="eggNOG" id="COG2834">
    <property type="taxonomic scope" value="Bacteria"/>
</dbReference>
<accession>W7QNT0</accession>
<organism evidence="1 2">
    <name type="scientific">Catenovulum agarivorans DS-2</name>
    <dbReference type="NCBI Taxonomy" id="1328313"/>
    <lineage>
        <taxon>Bacteria</taxon>
        <taxon>Pseudomonadati</taxon>
        <taxon>Pseudomonadota</taxon>
        <taxon>Gammaproteobacteria</taxon>
        <taxon>Alteromonadales</taxon>
        <taxon>Alteromonadaceae</taxon>
        <taxon>Catenovulum</taxon>
    </lineage>
</organism>
<dbReference type="STRING" id="1328313.DS2_07263"/>
<gene>
    <name evidence="1" type="ORF">DS2_07263</name>
</gene>
<keyword evidence="2" id="KW-1185">Reference proteome</keyword>
<comment type="caution">
    <text evidence="1">The sequence shown here is derived from an EMBL/GenBank/DDBJ whole genome shotgun (WGS) entry which is preliminary data.</text>
</comment>
<protein>
    <submittedName>
        <fullName evidence="1">Outer membrane lipoprotein carrier protein LolA</fullName>
    </submittedName>
</protein>
<keyword evidence="1" id="KW-0449">Lipoprotein</keyword>